<evidence type="ECO:0000256" key="1">
    <source>
        <dbReference type="PROSITE-ProRule" id="PRU00221"/>
    </source>
</evidence>
<dbReference type="InterPro" id="IPR001680">
    <property type="entry name" value="WD40_rpt"/>
</dbReference>
<dbReference type="Pfam" id="PF00400">
    <property type="entry name" value="WD40"/>
    <property type="match status" value="3"/>
</dbReference>
<dbReference type="SMART" id="SM00320">
    <property type="entry name" value="WD40"/>
    <property type="match status" value="7"/>
</dbReference>
<dbReference type="Gene3D" id="2.130.10.10">
    <property type="entry name" value="YVTN repeat-like/Quinoprotein amine dehydrogenase"/>
    <property type="match status" value="3"/>
</dbReference>
<dbReference type="PROSITE" id="PS50082">
    <property type="entry name" value="WD_REPEATS_2"/>
    <property type="match status" value="1"/>
</dbReference>
<dbReference type="SUPFAM" id="SSF50978">
    <property type="entry name" value="WD40 repeat-like"/>
    <property type="match status" value="1"/>
</dbReference>
<dbReference type="AlphaFoldDB" id="A0A0P8BS36"/>
<dbReference type="Proteomes" id="UP000050465">
    <property type="component" value="Unassembled WGS sequence"/>
</dbReference>
<organism evidence="2 3">
    <name type="scientific">Phormidesmis priestleyi Ana</name>
    <dbReference type="NCBI Taxonomy" id="1666911"/>
    <lineage>
        <taxon>Bacteria</taxon>
        <taxon>Bacillati</taxon>
        <taxon>Cyanobacteriota</taxon>
        <taxon>Cyanophyceae</taxon>
        <taxon>Leptolyngbyales</taxon>
        <taxon>Leptolyngbyaceae</taxon>
        <taxon>Phormidesmis</taxon>
    </lineage>
</organism>
<dbReference type="InterPro" id="IPR015943">
    <property type="entry name" value="WD40/YVTN_repeat-like_dom_sf"/>
</dbReference>
<evidence type="ECO:0000313" key="2">
    <source>
        <dbReference type="EMBL" id="KPQ31470.1"/>
    </source>
</evidence>
<accession>A0A0P8BS36</accession>
<dbReference type="InterPro" id="IPR036322">
    <property type="entry name" value="WD40_repeat_dom_sf"/>
</dbReference>
<dbReference type="PATRIC" id="fig|1666911.3.peg.937"/>
<dbReference type="STRING" id="1666911.HLUCCA11_23690"/>
<feature type="repeat" description="WD" evidence="1">
    <location>
        <begin position="321"/>
        <end position="354"/>
    </location>
</feature>
<evidence type="ECO:0000313" key="3">
    <source>
        <dbReference type="Proteomes" id="UP000050465"/>
    </source>
</evidence>
<dbReference type="PANTHER" id="PTHR19879:SF9">
    <property type="entry name" value="TRANSCRIPTION INITIATION FACTOR TFIID SUBUNIT 5"/>
    <property type="match status" value="1"/>
</dbReference>
<keyword evidence="1" id="KW-0853">WD repeat</keyword>
<name>A0A0P8BS36_9CYAN</name>
<reference evidence="2 3" key="1">
    <citation type="submission" date="2015-09" db="EMBL/GenBank/DDBJ databases">
        <title>Identification and resolution of microdiversity through metagenomic sequencing of parallel consortia.</title>
        <authorList>
            <person name="Nelson W.C."/>
            <person name="Romine M.F."/>
            <person name="Lindemann S.R."/>
        </authorList>
    </citation>
    <scope>NUCLEOTIDE SEQUENCE [LARGE SCALE GENOMIC DNA]</scope>
    <source>
        <strain evidence="2">Ana</strain>
    </source>
</reference>
<proteinExistence type="predicted"/>
<comment type="caution">
    <text evidence="2">The sequence shown here is derived from an EMBL/GenBank/DDBJ whole genome shotgun (WGS) entry which is preliminary data.</text>
</comment>
<gene>
    <name evidence="2" type="ORF">HLUCCA11_23690</name>
</gene>
<dbReference type="EMBL" id="LJZR01000101">
    <property type="protein sequence ID" value="KPQ31470.1"/>
    <property type="molecule type" value="Genomic_DNA"/>
</dbReference>
<dbReference type="PANTHER" id="PTHR19879">
    <property type="entry name" value="TRANSCRIPTION INITIATION FACTOR TFIID"/>
    <property type="match status" value="1"/>
</dbReference>
<sequence length="370" mass="40891">MISLKPLLDLTIDRSLSEYITALVWASVGNTLAIASAAGEVVLWQDFQETILKEASGTSVDVLGFSGDGQWLAAAGQKGKVTVWRLSSHSPEPVNTWIWGSAWIDRLQWHPHQPWLACNCGKAVHIWDVDLDKTVATLELPATVQDLGWSPDGHHLAVSARQRVHIWETSRWRSPQHEWEMMAASQNLQWSTDGAYLASANQDNSVGVLTWDNVPALKHESTTNSADLPALLRGFPGKVRQLAWADISDSNRSPILATATRDLVAMWILIPDEGWQSWLLDLHQGTVLDVAFQPQTCLLASLSDRGWILLWQAAVEPVQILEGATEGFSCMAWHPTGEYLAAGGQRGEVLVWTLGPDARERILQQPQALL</sequence>
<protein>
    <submittedName>
        <fullName evidence="2">WD40 repeat</fullName>
    </submittedName>
</protein>